<keyword evidence="10" id="KW-1185">Reference proteome</keyword>
<protein>
    <submittedName>
        <fullName evidence="9">SusD family</fullName>
    </submittedName>
</protein>
<proteinExistence type="inferred from homology"/>
<dbReference type="Pfam" id="PF07980">
    <property type="entry name" value="SusD_RagB"/>
    <property type="match status" value="1"/>
</dbReference>
<dbReference type="EMBL" id="UGQL01000002">
    <property type="protein sequence ID" value="STZ68879.1"/>
    <property type="molecule type" value="Genomic_DNA"/>
</dbReference>
<evidence type="ECO:0000259" key="8">
    <source>
        <dbReference type="Pfam" id="PF14322"/>
    </source>
</evidence>
<evidence type="ECO:0000256" key="3">
    <source>
        <dbReference type="ARBA" id="ARBA00022729"/>
    </source>
</evidence>
<evidence type="ECO:0000256" key="4">
    <source>
        <dbReference type="ARBA" id="ARBA00023136"/>
    </source>
</evidence>
<feature type="domain" description="RagB/SusD" evidence="7">
    <location>
        <begin position="270"/>
        <end position="481"/>
    </location>
</feature>
<gene>
    <name evidence="9" type="ORF">NCTC11179_02360</name>
</gene>
<reference evidence="9 10" key="1">
    <citation type="submission" date="2018-06" db="EMBL/GenBank/DDBJ databases">
        <authorList>
            <consortium name="Pathogen Informatics"/>
            <person name="Doyle S."/>
        </authorList>
    </citation>
    <scope>NUCLEOTIDE SEQUENCE [LARGE SCALE GENOMIC DNA]</scope>
    <source>
        <strain evidence="9 10">NCTC11179</strain>
    </source>
</reference>
<dbReference type="Pfam" id="PF14322">
    <property type="entry name" value="SusD-like_3"/>
    <property type="match status" value="1"/>
</dbReference>
<evidence type="ECO:0000256" key="1">
    <source>
        <dbReference type="ARBA" id="ARBA00004442"/>
    </source>
</evidence>
<dbReference type="Proteomes" id="UP000255024">
    <property type="component" value="Unassembled WGS sequence"/>
</dbReference>
<comment type="subcellular location">
    <subcellularLocation>
        <location evidence="1">Cell outer membrane</location>
    </subcellularLocation>
</comment>
<organism evidence="9 10">
    <name type="scientific">Myroides odoratus</name>
    <name type="common">Flavobacterium odoratum</name>
    <dbReference type="NCBI Taxonomy" id="256"/>
    <lineage>
        <taxon>Bacteria</taxon>
        <taxon>Pseudomonadati</taxon>
        <taxon>Bacteroidota</taxon>
        <taxon>Flavobacteriia</taxon>
        <taxon>Flavobacteriales</taxon>
        <taxon>Flavobacteriaceae</taxon>
        <taxon>Myroides</taxon>
    </lineage>
</organism>
<dbReference type="AlphaFoldDB" id="A0A378U0T8"/>
<feature type="chain" id="PRO_5016690403" evidence="6">
    <location>
        <begin position="19"/>
        <end position="515"/>
    </location>
</feature>
<dbReference type="InterPro" id="IPR011990">
    <property type="entry name" value="TPR-like_helical_dom_sf"/>
</dbReference>
<sequence>MKIKYIKYLTLATVMAFASCSKDYLDTYPTDETSPTTVFKTTEMVEMAVNGLAKLMVTQHISQGFNGEGTIKMYYGEYAGNNFRVNLPGWAPIINGAYFDNTTSIYDYYPWHYYYMLITNANQIIDQVDAAEGNDAKKKQLKAQALGYRAYSYTMLAQLYGYRWDDSNNGAQECLILRRSMNDPISMPLSSLAEVYKAIYEDLDQAITLAQASGLDRKKFFEMNQDVYHAIYARAALAKKDYPTAEKHAALAKTNYRLMNEAEYKSGFSNPTDEWIWGSYGASDEQLHFYAYHAYIAYNSSASAVRVYPKRISKELFDQIPDTDIRKGLFLDPKEYEGEYSLTTGEVEKPETSKMDKDTRAKYPELRSDALVAAYMQFKIKANDMPGVGNINHFRSSEMYLIEAEAQYFQQNYAAAKATLTELNKTSGRDVAYDNSALTDAELFKQIVNYRGLELWGEGFDWFDMKRWNLDIDRKEGGKGGNYVSSLAVKIPANISHKWTWKTPAREVDYNSELK</sequence>
<keyword evidence="5" id="KW-0998">Cell outer membrane</keyword>
<evidence type="ECO:0000256" key="2">
    <source>
        <dbReference type="ARBA" id="ARBA00006275"/>
    </source>
</evidence>
<dbReference type="RefSeq" id="WP_115091747.1">
    <property type="nucleotide sequence ID" value="NZ_CP068107.1"/>
</dbReference>
<name>A0A378U0T8_MYROD</name>
<feature type="domain" description="SusD-like N-terminal" evidence="8">
    <location>
        <begin position="23"/>
        <end position="210"/>
    </location>
</feature>
<dbReference type="InterPro" id="IPR033985">
    <property type="entry name" value="SusD-like_N"/>
</dbReference>
<evidence type="ECO:0000259" key="7">
    <source>
        <dbReference type="Pfam" id="PF07980"/>
    </source>
</evidence>
<dbReference type="PROSITE" id="PS51257">
    <property type="entry name" value="PROKAR_LIPOPROTEIN"/>
    <property type="match status" value="1"/>
</dbReference>
<evidence type="ECO:0000313" key="10">
    <source>
        <dbReference type="Proteomes" id="UP000255024"/>
    </source>
</evidence>
<dbReference type="GO" id="GO:0009279">
    <property type="term" value="C:cell outer membrane"/>
    <property type="evidence" value="ECO:0007669"/>
    <property type="project" value="UniProtKB-SubCell"/>
</dbReference>
<keyword evidence="4" id="KW-0472">Membrane</keyword>
<feature type="signal peptide" evidence="6">
    <location>
        <begin position="1"/>
        <end position="18"/>
    </location>
</feature>
<accession>A0A378U0T8</accession>
<dbReference type="SUPFAM" id="SSF48452">
    <property type="entry name" value="TPR-like"/>
    <property type="match status" value="1"/>
</dbReference>
<evidence type="ECO:0000256" key="5">
    <source>
        <dbReference type="ARBA" id="ARBA00023237"/>
    </source>
</evidence>
<comment type="similarity">
    <text evidence="2">Belongs to the SusD family.</text>
</comment>
<dbReference type="InterPro" id="IPR012944">
    <property type="entry name" value="SusD_RagB_dom"/>
</dbReference>
<evidence type="ECO:0000313" key="9">
    <source>
        <dbReference type="EMBL" id="STZ68879.1"/>
    </source>
</evidence>
<dbReference type="Gene3D" id="1.25.40.390">
    <property type="match status" value="1"/>
</dbReference>
<keyword evidence="3 6" id="KW-0732">Signal</keyword>
<evidence type="ECO:0000256" key="6">
    <source>
        <dbReference type="SAM" id="SignalP"/>
    </source>
</evidence>